<dbReference type="GO" id="GO:0016874">
    <property type="term" value="F:ligase activity"/>
    <property type="evidence" value="ECO:0007669"/>
    <property type="project" value="UniProtKB-KW"/>
</dbReference>
<dbReference type="FunFam" id="3.40.50.980:FF:000001">
    <property type="entry name" value="Non-ribosomal peptide synthetase"/>
    <property type="match status" value="5"/>
</dbReference>
<feature type="domain" description="Carrier" evidence="5">
    <location>
        <begin position="2950"/>
        <end position="3023"/>
    </location>
</feature>
<feature type="domain" description="Carrier" evidence="5">
    <location>
        <begin position="1857"/>
        <end position="1930"/>
    </location>
</feature>
<dbReference type="InterPro" id="IPR020806">
    <property type="entry name" value="PKS_PP-bd"/>
</dbReference>
<name>A0AAD5SG41_9FUNG</name>
<dbReference type="Gene3D" id="3.40.50.12780">
    <property type="entry name" value="N-terminal domain of ligase-like"/>
    <property type="match status" value="6"/>
</dbReference>
<evidence type="ECO:0000259" key="5">
    <source>
        <dbReference type="PROSITE" id="PS50075"/>
    </source>
</evidence>
<dbReference type="InterPro" id="IPR020845">
    <property type="entry name" value="AMP-binding_CS"/>
</dbReference>
<evidence type="ECO:0000256" key="3">
    <source>
        <dbReference type="ARBA" id="ARBA00022553"/>
    </source>
</evidence>
<organism evidence="6 7">
    <name type="scientific">Rhizophlyctis rosea</name>
    <dbReference type="NCBI Taxonomy" id="64517"/>
    <lineage>
        <taxon>Eukaryota</taxon>
        <taxon>Fungi</taxon>
        <taxon>Fungi incertae sedis</taxon>
        <taxon>Chytridiomycota</taxon>
        <taxon>Chytridiomycota incertae sedis</taxon>
        <taxon>Chytridiomycetes</taxon>
        <taxon>Rhizophlyctidales</taxon>
        <taxon>Rhizophlyctidaceae</taxon>
        <taxon>Rhizophlyctis</taxon>
    </lineage>
</organism>
<comment type="pathway">
    <text evidence="1">Siderophore biosynthesis.</text>
</comment>
<dbReference type="Pfam" id="PF13193">
    <property type="entry name" value="AMP-binding_C"/>
    <property type="match status" value="1"/>
</dbReference>
<accession>A0AAD5SG41</accession>
<keyword evidence="7" id="KW-1185">Reference proteome</keyword>
<evidence type="ECO:0000313" key="7">
    <source>
        <dbReference type="Proteomes" id="UP001212841"/>
    </source>
</evidence>
<dbReference type="Gene3D" id="1.10.1200.10">
    <property type="entry name" value="ACP-like"/>
    <property type="match status" value="6"/>
</dbReference>
<dbReference type="SUPFAM" id="SSF47336">
    <property type="entry name" value="ACP-like"/>
    <property type="match status" value="6"/>
</dbReference>
<dbReference type="PROSITE" id="PS00455">
    <property type="entry name" value="AMP_BINDING"/>
    <property type="match status" value="6"/>
</dbReference>
<feature type="domain" description="Carrier" evidence="5">
    <location>
        <begin position="766"/>
        <end position="840"/>
    </location>
</feature>
<dbReference type="FunFam" id="3.40.50.12780:FF:000024">
    <property type="entry name" value="Nonribosomal siderophore peptide synthase SidC"/>
    <property type="match status" value="6"/>
</dbReference>
<dbReference type="InterPro" id="IPR010071">
    <property type="entry name" value="AA_adenyl_dom"/>
</dbReference>
<dbReference type="Gene3D" id="3.30.300.30">
    <property type="match status" value="6"/>
</dbReference>
<sequence length="6793" mass="748086">MSSTTPFPTLTTNRHLFRLLQNSENDTVARRYETVTKKSSVSAHGDNDNVALWRVALAHLITMYTGETEGSFLEMSGKGNENDDTEINVVKFDLEGAKDLPSTRSFFEKTMTIGTEKAEGIDVAITFGKFEDLQLLDLSTTQSLTLLFQTTQTTLSLVYDSTRIPNTSAHQILTQLLDVVTSLQQSLSHPAFTSDLSITAPAMTLEDGPKFLHSFFEQSALEKPDIVALEFWDSLEEPRKFTYQEVNQMANTLATQIISLDPTGEPDSIVPIVISKSVEVYISILAVLKSGKAYCPVDPALPSERKRYILEEVKAKVVLIAKDGDREFMEGLEAVRCLEVTVGELKTSEKVTNLEVKALNPSNLAYVLFTSGTTGVPKGVLLTHHAATHGILSMTNIITTPKPVPHPKLLQFASPSFDVSVFDTFYSFNAGTTLVSAPQDLLITSLPEVIQKSSTTHLSLTPTVASRLQKPHLPTVSHLITIGEPASSTVTNSFALPGECTYVNAYGPTEAVITQSSLIMHPDSDEGAEVLASIGVPFPTAQFLVLHPKTREILPIGALGELCIAGPQLARGYLNREDLTCSKFFPITIEGRQMRVYATGDVVRMTPSKTTIFLGRVDDQVKLNGYRIEPEEINNVVLRHCSESVHTFATMVVEVGGVKRLVGFLELKTSGAKSGALEFVKVAEFGTTLAVVTEKMKKYLPTYMVPSALVLLNHTPLGTTGKMDRKPVKKLWTEKSAASLEGLVFLTAETSQPTSSTPTEISWPTTRNAQILRSVLSTVAKVAEDEIKMGSGIFHMGLDSIGVMEVCGRLRKELGVNLSVVKVMKAGNVGGVLGLLEEVSEDVKHAQTEGSDDIVTKFADAVRSQIPVNFMDGAEIYPATPLQEGLLVASQSNDAYYGYVSFTLLPETSLDRLRQAWEVVIAQTDILRTVFLPVDHENITFAQVVLPSFAPIQWKSEVVEVESEEAITPWVKKELQPTLNPHSKPPVAFTIFQNRSSGLMTLHLTIHHAIYDGWSLENLYTDVQHAYTSDNAPPPRTQFPQIVSSILSATSSNLDSQKQFWQNHLTQGEVVPFPNLTETTTNSTTRSLSTTITSTLSLSSATHLSSKHHSTPLQTPTQTAFQILLSFYTQTPIPTHALVLSSRSLPTTSSSVDATSVIGPLLNTVVSTFDVRGTGREVVRRCWESYVGMLEWQYTPLRRVQGWSGVEGGLYDGMFVFQKGLDVADRGEKWYSSVSEWQEADNLLTLEVEPTKSDTLLLRLNYKSTHLTPPQVNLLLHQYDAILISLLTTPDLPTTSFTFPKNLLSIHEMQPVEDDTVTFMHDLFTSTVRAHSNDPALAFCSAIMNDGKAVETMWTYAELDAYSNHFAHYLISKGLQVRDRVVLMAPKSMKWVVAFLGILKAGGVYVPVDYEAPEDRWKFVVEETEARFIVTVGSLAGQFDGEEYKTVVLDDPQFETDLKSYPEEQPSITGLTPEDTAYIVYTSGTTGRPKGVLITHSNIIHATLAWRIAVPVHLPARFLHFASPAFDAHIAELLYPFSNAMCLTTATNDLLLTSLEAVLKSMKVTHANLTPTVAGMLDRRNLPDLRNLITGGEPITPALVLAWSQTSNFSNAYGPTECSVMSSFYHGVRPDSKVGNIGAIIPNASAYVMSDDLVPVPKGVIGELCMGGKVVAKGYLNRPELTSEKFVTVAVGDVTEKVYRTGDLVRMYADGTLEFIGRADDQVKVNGIRLELDEVGNFMKDRLTEIVDSVVAVLALHPSLEKKQLVLFAVPKGQQSQEPCRILEDCIPPEVFAVRAKMARHMRPAYVMFVNRIPQGVTGKTDRKLLAKHFAEVEVERLKNLFSGSEGKVDDDGSEWTKTEEAVRDIIAKKSTISPSTIQRSSTMFWLGFDSLGAISLCAAFKQSGYEITVSELLQHASISGIAAFLDSKKAQTTAFDSDQKVDTEAYLKKFETTARKFIVEEMPEVETKIEKIYPCMPLQEGMVFGTIHSDGADYINQMDLQLCTIVDIEAIQRGWDILVQNTDILRTAILISPKLERAAQVLLLPSESSTSCVVKKNADTWEQEKKRALQTVYTNLIQQRPPVDLMIFGSSDGKALSVCLTMHHALYDGWSLPLLLADFSRASTGGALQPRPRFADFVRDFTTYSGPNAESFWREEMEDCVKSQFPILAPWKQISDTDASSSITTASFISQLTLDDLERGSRAMNATSSAVLQAGWGKLLAQYLGSEDVLFGKVLSGRTVPIDGVENLIAPCFNTLPSRVVILGGATNRDLVKSVQQRDSRTLPYMHTPLASIQKWTGHPNESLFDSLLVYQKTGGDTNGDMIFVASEGNGDMESDIPILVEVLPEGNTITLRLIARTNVIPECHATTLLRQFDAFVSEIVQSPDAQAAYFSFADKTLAATLYNTIPPSDQTPPGQTVHGTFEKQVELTPNNIAIAWATSLDKPPKQYTYKEINLDANKIARRILQKVRAPAIIPICMDKCPYSYTSVLGVQKAGCAYVPVDPELPAERKALICRNVDAPIILSIASNATDLRNLDLGVEVVALDVEEDWRTLDDSNLTEAVKPSDLAYVLFTSGTTGTPKGVMIEHSSVMSALHYYRQSQPVLPEKRMSQFASLSFDISVAEIFSNWHSGDTICATNKDLMLRDINTVLDHLGVTMTGLPVTLVSLIKPHLVPKLKLIYTGGETMPRQLLDDLAALEDIELYNAYGPTEATVLCTLTSKLKKGMNPRNIGCPLGESTIHIMTPDLQPTVLGGVGELCVSGQQLARGYLKNEDLTKEKFCFASSVGERIYRTGDLARALPDGTIEFLGRMDHQVKVNGLRIELEEIEGVISRSPSVNQVAATVLKRTDQERQVIVAFVTLREDDETTHPDETVSVLNSPENVRTRMDIRGEAERHLPQYMVPSHILILNKLPLGRTNKVDRKELAEIYLNLGAELLVDDVEEEGGKENEKLELIIRTAIAEVLGVNVESVNRTASFFQLGIDSINAIRLSTALRTARMDIAVSQIMKHQSASRLAEFAQSNHFLKLTEERSIEVSKLPEAVESAIREDAANLIANDDRIVKIYPCTPLQEGMIAQTLSGAGGLYFNFFTLELMKSTDVERLLRAFENVIRANDIFRTTFHLTNDTNHVYVQAVHEKARLDIHRESCDEEGLETAAHQYAEAQAKTQNLSKPPLCFGIFISPSRTILQFGVHHALYDGWSFAKMMGDIQFAYEGGSVPVRPQFDLIVDHLSAIQPEEGKEFWKSKLEGFVPVSLPNMHGRLTTEAETATHLFELRSSTALDKLEDVCKELEVSEQAVGQAAWAFLLSAYCGEGDVAFGHVVSGRMLPVPGIEEILGPTFNTILCRIVVDKQKTFGDLARQVHDFNIAAIQFHHSALRDITKLGELPADIALFDNIFLYQKNATNDDAEPLWKEIPTESVVELTFGQYAVSIEMIPTETGILWRAVCKANIMPAKQLSNLVQQLDTIFGRIVSLPTTELSHPGWEASPLFSVLHQKLPLRVVKKRTKLQAAFGGLKRALTAGAPAGPADGGIGLMHEYVERFARETPMAIALEFAETIKSGGSSIVKYTFRELNNSANQFANLLLKRGLKIEEAVPICMTRTPRMYIAVLGILKAGAAYVPIDPDLPVGRKDFILQDLGARFFIVDRRTAEKPRGHAGLTTICIDDTASTWRRLPKANLKLKVRANNLAYIIFTSGTTGTPKGVMIEHANVTSAMISFQRLIPRKQTMRFLQFASYNFDVSVFEIFLTWSVGGAVVTASKDSLLEDLELSIRELRVTHADLTPTISSLVRRAAVPQLEILVSGGEALTQQVLEEWVGCLYNAYGPTEATIGCTMFCNVTSDIHPRNIGKVFETCSAYILTEELELVPYGGVGELCIGGPQVARGYLKRPELTSKRFVTFAGERLYRTGDFARILWDENIEFLGRQDDQVKMNGLRIELEEINAVLRTSHPDIRDAVTLILRHPNQPRDQLVAFVATRDACAGSGSEEEACTIIGTLATSKILQKALESAREQLPQYMVPGIALEIPFMPLGSTGKAERKILAGLFRALDVQALKRMSFNDDIRPWSDMERKLQRYIAHVARVPEDTISRHTSVYHVGLDSVSVIRVRAMLKQEDGITLSVADIMRCGTLKRIAAHAENGSSDESSELDEASYVELVAATKDLISQDNGLNSAEITGLFPCTPLQEGMVSESIRSQGKLYFNHVAFVLPENINVDKLLEAWRTVTAANDILRTSFHPVNNSTSSFAFAQAVHKDVWLPVIRRTLTDENVDDVVDRHTQDVTAQICNLEKPPIYLGVFEGRSKTTMVLTIHHALYDGWSLPLILGDVQKAYFDQQLPQRLQFSALLNHIAVRPTAENQEFWQNRLKDFEAKAFPTNLRGTHAVEDADSSGHMHHRAASMSAQQLEAACRTHSISLQSVGQVAFSLLVSAYMGDADVAFGHVVSGRSISLDGVEGIIGPSFNTIPFRLRVTPSSTNLDLMRIAHLSNIEALPHHQTPLRIIQKWLPGLEGRAIFDTLFLCQVAPGEANDGDEFWVIEKGRAEVDYALCIEIESGANNQIILRASCKASVMGPEHLRLLLDQMDSIITDLLKNPDECISFNRSLATSPMKSVCMQQPLKKSFFDVASLHEYIERNAIERRDHPAVEFSLDLLKGKLVTLTYSEFNERANQLAHYLIARGVHQKTLVPVCMERSIWQYIALIAVMKTGAAYVPVEPSAPAERKSYIFKDVEAEMVIACSGASSTLGKLSDGVGLVILEDNISEELKALPRTSPSVSVLGSDLAYVIYTSGTTGNPKGVLIEHTSAVEAMKAFQHLLPRNNDSRFLQFASFAFDVSVFEMFFAWSTGITLVSAPKNVLLSNLEEGLGVLQVTHADLTPTVASLVKGAKLEVLVTGGETLTQQVIEAWLDKCSIFNAYGPTEATIGCTMTKVSKQTRPVNIGKPFPTCSAYVIKGTDVMPRGAVGELCIGGPHVARGYLKQTDLTAEKFVEIPGLPERVYRTGDVVRMLEDGNILYEGRTDDQVKINGLRIELTEINAVMTNAHADVHEAVTLVLKHPHLARKQLVAFVRDRTANPGQDRARCAVLSTDQSLPVLDTIRRACETKLPPYMVPSHFLLVDNIPLATTGKCNTRALGDAFLNLPADNLIGKDSNVTVSWSPAEATVCGVLADLSATPFSSIHRSTTIFQLGLDSINAIALVAKLKAHDLHVSISDIMMYPTVPGIASRCGNSVPRVEVMDLDALWSAFAEDVAPEILAKAGLDEKKIQDIYPCTPLQEGMVIETIKSEGHAYVNHSIVALGAETDEKRLLRAWKSVIEANDILRTSFHATSHPSCGFAQVVHREAWMPLVRKEVTDDSDAVDIEFQKYTDSFNRNLDWTKPPLGFAFLKGPTARCLIVSLHHALYDGWSLALMMHDVQKFYAEESVLQRPQYKGLVGSILSTSKEAAQKHWTNALKDATPCEFPKAAIECAPAGDESADRAYSANHTTKLTVAEVERACRGMNVSAQAVGQAAWGILLSAYIGETTVTFGQVLSGRTTENAKDIMGPAFNTVPCQIRAEVGSRNVDLVRSVHDFNLRSFAYQHTPLTSIMKWAGKEFDGRPLFDTLFLYQISTREDSSESEQTIWKPIDSKAEVNFAVALEMEPREINFQLVASCRSSTMPASHLNLLLSQFELVVTNLIRHPQSHILDLPMEDSSLLSVAHQQRPTGTAVSLASHVEKWAIDAPDHIALRFAKSINDDDTDVAFTYFELNRKANQLAHLLICHGVKQGIYVPICLQRSPSMYIAILAVLKAGGAYVPVDSEAPKDRQLFIFKDVSADLVLCDSSTFPRLCAEVNFKAIHLELLTEYLAEMPDHNPAVLRTPTSIAYLIYTSGTTGTPKGVVLNDLSASEAILSFQQLIPCSPTSRFLQFASFTFDVSVFEIFYAWSMGITLVTAPKHLLLSNLAVLIKKLGVTHMDLTPTVSSMLRRSEVPTIEIIVTGGETVTETVLQQWGDGKSLINAYGPTEATIGCTMNRTVTAQTHRSNIGQPFPSCSAFVVSSDRKILPRGAVGELCIGGPQVAAGYHNREGLTASKFFILNDEAGQVYATGDLVRMMGDGTIMFLGRTDHQVKRNGLRIELEEISSTVTTSHPTITGAVTLVLKHAQQIRDQIVTFFTSSEIIASSKTTTILTDVFAVRPIMDVAFQKARETLPAYMLPGLLIPVTHFPAGSTNKADIKVLTSMFEDLDFATLASFSETADNGSDSDAEITPLGARIRAALAEFTGVNENEVGLNTSIFHLGLDSISSIRLSSKFREFGIHLSVPEILQNFTVVKMAQHLNKRDGDVAIGSVVDNAEKVDLDLAVREALGADFVDEEIPRVLGQPASNLAAVYPCVGGQVFSIDSWAASGGKDFVHCFAFASNQALDAEKLHTAWTTIVENSAIFKTTFVATTNPELPYVQVVLKDSALAWNVQTHDTDFDETIVRACAQSERSCLFSLTLPPLRMVCLQFRNRTVLVSTIHHALYDGWSMEIILSNLHSLYHGGQIENSNTIRKNFLMDIWTQKKAPATKTYWRTALDTPLPSLLPRRPEIQDHCQLFLPGVISNATQLTDICRKHGFTMQALMLAAWAKAQALETDSRDVIFGLYQSGRSVAVEGVEKMAGPALNMIPLLVREAHDGDVVSLAQEVQETLVQASSYSQVYLHDVQRWVGTDAPIVNVFVNFLLFEKDQTPEGERLFTALKTLEWYADLDLPAMSPSDMGIHRESIKIAAENHINLEIGVSNDKMDIGLFSQAGYLTQGGGEKLVGMMGQMVNGILSEHSRKEE</sequence>
<feature type="domain" description="Carrier" evidence="5">
    <location>
        <begin position="6239"/>
        <end position="6312"/>
    </location>
</feature>
<dbReference type="GO" id="GO:0031177">
    <property type="term" value="F:phosphopantetheine binding"/>
    <property type="evidence" value="ECO:0007669"/>
    <property type="project" value="InterPro"/>
</dbReference>
<dbReference type="EMBL" id="JADGJD010000206">
    <property type="protein sequence ID" value="KAJ3053452.1"/>
    <property type="molecule type" value="Genomic_DNA"/>
</dbReference>
<dbReference type="SMART" id="SM00823">
    <property type="entry name" value="PKS_PP"/>
    <property type="match status" value="5"/>
</dbReference>
<dbReference type="GO" id="GO:0005737">
    <property type="term" value="C:cytoplasm"/>
    <property type="evidence" value="ECO:0007669"/>
    <property type="project" value="TreeGrafter"/>
</dbReference>
<dbReference type="GO" id="GO:0043041">
    <property type="term" value="P:amino acid activation for nonribosomal peptide biosynthetic process"/>
    <property type="evidence" value="ECO:0007669"/>
    <property type="project" value="TreeGrafter"/>
</dbReference>
<keyword evidence="3" id="KW-0597">Phosphoprotein</keyword>
<dbReference type="SUPFAM" id="SSF52777">
    <property type="entry name" value="CoA-dependent acyltransferases"/>
    <property type="match status" value="12"/>
</dbReference>
<dbReference type="CDD" id="cd05918">
    <property type="entry name" value="A_NRPS_SidN3_like"/>
    <property type="match status" value="5"/>
</dbReference>
<keyword evidence="2" id="KW-0596">Phosphopantetheine</keyword>
<evidence type="ECO:0000256" key="1">
    <source>
        <dbReference type="ARBA" id="ARBA00004924"/>
    </source>
</evidence>
<dbReference type="Pfam" id="PF00668">
    <property type="entry name" value="Condensation"/>
    <property type="match status" value="6"/>
</dbReference>
<evidence type="ECO:0000256" key="4">
    <source>
        <dbReference type="ARBA" id="ARBA00022598"/>
    </source>
</evidence>
<protein>
    <recommendedName>
        <fullName evidence="5">Carrier domain-containing protein</fullName>
    </recommendedName>
</protein>
<evidence type="ECO:0000256" key="2">
    <source>
        <dbReference type="ARBA" id="ARBA00022450"/>
    </source>
</evidence>
<dbReference type="Pfam" id="PF00550">
    <property type="entry name" value="PP-binding"/>
    <property type="match status" value="6"/>
</dbReference>
<dbReference type="InterPro" id="IPR006162">
    <property type="entry name" value="Ppantetheine_attach_site"/>
</dbReference>
<evidence type="ECO:0000313" key="6">
    <source>
        <dbReference type="EMBL" id="KAJ3053452.1"/>
    </source>
</evidence>
<dbReference type="Gene3D" id="3.30.559.10">
    <property type="entry name" value="Chloramphenicol acetyltransferase-like domain"/>
    <property type="match status" value="6"/>
</dbReference>
<dbReference type="NCBIfam" id="NF003417">
    <property type="entry name" value="PRK04813.1"/>
    <property type="match status" value="6"/>
</dbReference>
<proteinExistence type="predicted"/>
<dbReference type="PROSITE" id="PS50075">
    <property type="entry name" value="CARRIER"/>
    <property type="match status" value="6"/>
</dbReference>
<dbReference type="InterPro" id="IPR042099">
    <property type="entry name" value="ANL_N_sf"/>
</dbReference>
<dbReference type="InterPro" id="IPR023213">
    <property type="entry name" value="CAT-like_dom_sf"/>
</dbReference>
<dbReference type="GO" id="GO:0031169">
    <property type="term" value="P:ferrichrome biosynthetic process"/>
    <property type="evidence" value="ECO:0007669"/>
    <property type="project" value="UniProtKB-ARBA"/>
</dbReference>
<dbReference type="SUPFAM" id="SSF56801">
    <property type="entry name" value="Acetyl-CoA synthetase-like"/>
    <property type="match status" value="6"/>
</dbReference>
<dbReference type="GO" id="GO:0009267">
    <property type="term" value="P:cellular response to starvation"/>
    <property type="evidence" value="ECO:0007669"/>
    <property type="project" value="UniProtKB-ARBA"/>
</dbReference>
<dbReference type="InterPro" id="IPR001242">
    <property type="entry name" value="Condensation_dom"/>
</dbReference>
<dbReference type="PANTHER" id="PTHR45527">
    <property type="entry name" value="NONRIBOSOMAL PEPTIDE SYNTHETASE"/>
    <property type="match status" value="1"/>
</dbReference>
<dbReference type="FunFam" id="3.30.300.30:FF:000015">
    <property type="entry name" value="Nonribosomal peptide synthase SidD"/>
    <property type="match status" value="3"/>
</dbReference>
<dbReference type="NCBIfam" id="TIGR01733">
    <property type="entry name" value="AA-adenyl-dom"/>
    <property type="match status" value="6"/>
</dbReference>
<dbReference type="InterPro" id="IPR025110">
    <property type="entry name" value="AMP-bd_C"/>
</dbReference>
<dbReference type="InterPro" id="IPR009081">
    <property type="entry name" value="PP-bd_ACP"/>
</dbReference>
<dbReference type="PROSITE" id="PS00012">
    <property type="entry name" value="PHOSPHOPANTETHEINE"/>
    <property type="match status" value="5"/>
</dbReference>
<dbReference type="FunFam" id="3.30.300.30:FF:000033">
    <property type="entry name" value="Nonribosomal siderophore peptide synthase SidC"/>
    <property type="match status" value="2"/>
</dbReference>
<gene>
    <name evidence="6" type="ORF">HK097_004236</name>
</gene>
<comment type="caution">
    <text evidence="6">The sequence shown here is derived from an EMBL/GenBank/DDBJ whole genome shotgun (WGS) entry which is preliminary data.</text>
</comment>
<dbReference type="Pfam" id="PF00501">
    <property type="entry name" value="AMP-binding"/>
    <property type="match status" value="6"/>
</dbReference>
<feature type="domain" description="Carrier" evidence="5">
    <location>
        <begin position="5147"/>
        <end position="5223"/>
    </location>
</feature>
<dbReference type="GO" id="GO:0006879">
    <property type="term" value="P:intracellular iron ion homeostasis"/>
    <property type="evidence" value="ECO:0007669"/>
    <property type="project" value="UniProtKB-ARBA"/>
</dbReference>
<dbReference type="InterPro" id="IPR036736">
    <property type="entry name" value="ACP-like_sf"/>
</dbReference>
<dbReference type="Gene3D" id="3.30.559.30">
    <property type="entry name" value="Nonribosomal peptide synthetase, condensation domain"/>
    <property type="match status" value="6"/>
</dbReference>
<feature type="domain" description="Carrier" evidence="5">
    <location>
        <begin position="4065"/>
        <end position="4139"/>
    </location>
</feature>
<reference evidence="6" key="1">
    <citation type="submission" date="2020-05" db="EMBL/GenBank/DDBJ databases">
        <title>Phylogenomic resolution of chytrid fungi.</title>
        <authorList>
            <person name="Stajich J.E."/>
            <person name="Amses K."/>
            <person name="Simmons R."/>
            <person name="Seto K."/>
            <person name="Myers J."/>
            <person name="Bonds A."/>
            <person name="Quandt C.A."/>
            <person name="Barry K."/>
            <person name="Liu P."/>
            <person name="Grigoriev I."/>
            <person name="Longcore J.E."/>
            <person name="James T.Y."/>
        </authorList>
    </citation>
    <scope>NUCLEOTIDE SEQUENCE</scope>
    <source>
        <strain evidence="6">JEL0318</strain>
    </source>
</reference>
<dbReference type="CDD" id="cd19542">
    <property type="entry name" value="CT_NRPS-like"/>
    <property type="match status" value="4"/>
</dbReference>
<dbReference type="InterPro" id="IPR045851">
    <property type="entry name" value="AMP-bd_C_sf"/>
</dbReference>
<dbReference type="Proteomes" id="UP001212841">
    <property type="component" value="Unassembled WGS sequence"/>
</dbReference>
<dbReference type="InterPro" id="IPR000873">
    <property type="entry name" value="AMP-dep_synth/lig_dom"/>
</dbReference>
<keyword evidence="4" id="KW-0436">Ligase</keyword>
<dbReference type="PANTHER" id="PTHR45527:SF1">
    <property type="entry name" value="FATTY ACID SYNTHASE"/>
    <property type="match status" value="1"/>
</dbReference>